<keyword evidence="2" id="KW-1185">Reference proteome</keyword>
<proteinExistence type="predicted"/>
<reference evidence="1 2" key="1">
    <citation type="submission" date="2017-01" db="EMBL/GenBank/DDBJ databases">
        <authorList>
            <person name="Mah S.A."/>
            <person name="Swanson W.J."/>
            <person name="Moy G.W."/>
            <person name="Vacquier V.D."/>
        </authorList>
    </citation>
    <scope>NUCLEOTIDE SEQUENCE [LARGE SCALE GENOMIC DNA]</scope>
    <source>
        <strain evidence="1 2">GSMNP</strain>
    </source>
</reference>
<name>A0A1R1XA85_9FUNG</name>
<evidence type="ECO:0000313" key="1">
    <source>
        <dbReference type="EMBL" id="OMJ11541.1"/>
    </source>
</evidence>
<protein>
    <submittedName>
        <fullName evidence="1">Uncharacterized protein</fullName>
    </submittedName>
</protein>
<gene>
    <name evidence="1" type="ORF">AYI70_g9649</name>
</gene>
<dbReference type="AlphaFoldDB" id="A0A1R1XA85"/>
<sequence>MGIDGAPIRRSNSESTILEGPFEEMEWSFVPAGNPRNQDIHRCERYSLGKRKKIRCNYLIQTSQNCVTPVGALPEDEYQASSHV</sequence>
<organism evidence="1 2">
    <name type="scientific">Smittium culicis</name>
    <dbReference type="NCBI Taxonomy" id="133412"/>
    <lineage>
        <taxon>Eukaryota</taxon>
        <taxon>Fungi</taxon>
        <taxon>Fungi incertae sedis</taxon>
        <taxon>Zoopagomycota</taxon>
        <taxon>Kickxellomycotina</taxon>
        <taxon>Harpellomycetes</taxon>
        <taxon>Harpellales</taxon>
        <taxon>Legeriomycetaceae</taxon>
        <taxon>Smittium</taxon>
    </lineage>
</organism>
<comment type="caution">
    <text evidence="1">The sequence shown here is derived from an EMBL/GenBank/DDBJ whole genome shotgun (WGS) entry which is preliminary data.</text>
</comment>
<dbReference type="EMBL" id="LSSN01004422">
    <property type="protein sequence ID" value="OMJ11541.1"/>
    <property type="molecule type" value="Genomic_DNA"/>
</dbReference>
<accession>A0A1R1XA85</accession>
<dbReference type="Proteomes" id="UP000187283">
    <property type="component" value="Unassembled WGS sequence"/>
</dbReference>
<dbReference type="OrthoDB" id="6268344at2759"/>
<evidence type="ECO:0000313" key="2">
    <source>
        <dbReference type="Proteomes" id="UP000187283"/>
    </source>
</evidence>